<gene>
    <name evidence="7" type="ORF">C3K47_06930</name>
</gene>
<evidence type="ECO:0000256" key="2">
    <source>
        <dbReference type="ARBA" id="ARBA00023015"/>
    </source>
</evidence>
<evidence type="ECO:0000313" key="7">
    <source>
        <dbReference type="EMBL" id="POY37491.1"/>
    </source>
</evidence>
<dbReference type="InterPro" id="IPR013325">
    <property type="entry name" value="RNA_pol_sigma_r2"/>
</dbReference>
<dbReference type="InterPro" id="IPR039425">
    <property type="entry name" value="RNA_pol_sigma-70-like"/>
</dbReference>
<accession>A0A2S5A4H2</accession>
<dbReference type="InterPro" id="IPR007627">
    <property type="entry name" value="RNA_pol_sigma70_r2"/>
</dbReference>
<keyword evidence="4" id="KW-0238">DNA-binding</keyword>
<keyword evidence="8" id="KW-1185">Reference proteome</keyword>
<dbReference type="GO" id="GO:0006352">
    <property type="term" value="P:DNA-templated transcription initiation"/>
    <property type="evidence" value="ECO:0007669"/>
    <property type="project" value="InterPro"/>
</dbReference>
<evidence type="ECO:0000256" key="5">
    <source>
        <dbReference type="ARBA" id="ARBA00023163"/>
    </source>
</evidence>
<feature type="domain" description="RNA polymerase sigma-70 region 2" evidence="6">
    <location>
        <begin position="27"/>
        <end position="92"/>
    </location>
</feature>
<proteinExistence type="inferred from homology"/>
<comment type="caution">
    <text evidence="7">The sequence shown here is derived from an EMBL/GenBank/DDBJ whole genome shotgun (WGS) entry which is preliminary data.</text>
</comment>
<dbReference type="SUPFAM" id="SSF88659">
    <property type="entry name" value="Sigma3 and sigma4 domains of RNA polymerase sigma factors"/>
    <property type="match status" value="1"/>
</dbReference>
<evidence type="ECO:0000256" key="4">
    <source>
        <dbReference type="ARBA" id="ARBA00023125"/>
    </source>
</evidence>
<dbReference type="Proteomes" id="UP000236893">
    <property type="component" value="Unassembled WGS sequence"/>
</dbReference>
<evidence type="ECO:0000256" key="3">
    <source>
        <dbReference type="ARBA" id="ARBA00023082"/>
    </source>
</evidence>
<keyword evidence="5" id="KW-0804">Transcription</keyword>
<keyword evidence="3" id="KW-0731">Sigma factor</keyword>
<dbReference type="SUPFAM" id="SSF88946">
    <property type="entry name" value="Sigma2 domain of RNA polymerase sigma factors"/>
    <property type="match status" value="1"/>
</dbReference>
<dbReference type="InterPro" id="IPR014284">
    <property type="entry name" value="RNA_pol_sigma-70_dom"/>
</dbReference>
<dbReference type="GO" id="GO:0016987">
    <property type="term" value="F:sigma factor activity"/>
    <property type="evidence" value="ECO:0007669"/>
    <property type="project" value="UniProtKB-KW"/>
</dbReference>
<dbReference type="AlphaFoldDB" id="A0A2S5A4H2"/>
<name>A0A2S5A4H2_9SPHI</name>
<dbReference type="Gene3D" id="1.10.1740.10">
    <property type="match status" value="1"/>
</dbReference>
<dbReference type="OrthoDB" id="1099849at2"/>
<comment type="similarity">
    <text evidence="1">Belongs to the sigma-70 factor family. ECF subfamily.</text>
</comment>
<evidence type="ECO:0000259" key="6">
    <source>
        <dbReference type="Pfam" id="PF04542"/>
    </source>
</evidence>
<dbReference type="PANTHER" id="PTHR43133">
    <property type="entry name" value="RNA POLYMERASE ECF-TYPE SIGMA FACTO"/>
    <property type="match status" value="1"/>
</dbReference>
<keyword evidence="2" id="KW-0805">Transcription regulation</keyword>
<dbReference type="InterPro" id="IPR013324">
    <property type="entry name" value="RNA_pol_sigma_r3/r4-like"/>
</dbReference>
<dbReference type="NCBIfam" id="TIGR02937">
    <property type="entry name" value="sigma70-ECF"/>
    <property type="match status" value="1"/>
</dbReference>
<protein>
    <submittedName>
        <fullName evidence="7">RNA polymerase subunit sigma-70</fullName>
    </submittedName>
</protein>
<evidence type="ECO:0000256" key="1">
    <source>
        <dbReference type="ARBA" id="ARBA00010641"/>
    </source>
</evidence>
<dbReference type="Pfam" id="PF04542">
    <property type="entry name" value="Sigma70_r2"/>
    <property type="match status" value="1"/>
</dbReference>
<dbReference type="Gene3D" id="1.10.10.10">
    <property type="entry name" value="Winged helix-like DNA-binding domain superfamily/Winged helix DNA-binding domain"/>
    <property type="match status" value="1"/>
</dbReference>
<dbReference type="GO" id="GO:0003677">
    <property type="term" value="F:DNA binding"/>
    <property type="evidence" value="ECO:0007669"/>
    <property type="project" value="UniProtKB-KW"/>
</dbReference>
<dbReference type="RefSeq" id="WP_103788398.1">
    <property type="nucleotide sequence ID" value="NZ_PQVF01000004.1"/>
</dbReference>
<reference evidence="7 8" key="1">
    <citation type="submission" date="2018-01" db="EMBL/GenBank/DDBJ databases">
        <authorList>
            <person name="Gaut B.S."/>
            <person name="Morton B.R."/>
            <person name="Clegg M.T."/>
            <person name="Duvall M.R."/>
        </authorList>
    </citation>
    <scope>NUCLEOTIDE SEQUENCE [LARGE SCALE GENOMIC DNA]</scope>
    <source>
        <strain evidence="7 8">HR-AV</strain>
    </source>
</reference>
<organism evidence="7 8">
    <name type="scientific">Solitalea longa</name>
    <dbReference type="NCBI Taxonomy" id="2079460"/>
    <lineage>
        <taxon>Bacteria</taxon>
        <taxon>Pseudomonadati</taxon>
        <taxon>Bacteroidota</taxon>
        <taxon>Sphingobacteriia</taxon>
        <taxon>Sphingobacteriales</taxon>
        <taxon>Sphingobacteriaceae</taxon>
        <taxon>Solitalea</taxon>
    </lineage>
</organism>
<evidence type="ECO:0000313" key="8">
    <source>
        <dbReference type="Proteomes" id="UP000236893"/>
    </source>
</evidence>
<dbReference type="EMBL" id="PQVF01000004">
    <property type="protein sequence ID" value="POY37491.1"/>
    <property type="molecule type" value="Genomic_DNA"/>
</dbReference>
<dbReference type="PANTHER" id="PTHR43133:SF8">
    <property type="entry name" value="RNA POLYMERASE SIGMA FACTOR HI_1459-RELATED"/>
    <property type="match status" value="1"/>
</dbReference>
<dbReference type="InterPro" id="IPR036388">
    <property type="entry name" value="WH-like_DNA-bd_sf"/>
</dbReference>
<sequence>MIKDSYSSDSELIAGILNDSEDALRQLYKQHFPSILQFVLNNNGDEDDAKDIYQEAIIVLYDKIKAGSFELNSKLKTFIYSVCRRLWLKRLKLMSRSAGSVTDFQEFLPIEEDLERHEEKDAQLNLMEGALSKLGEPCKTIIEDYYLHNQSMQDIAEKFGYTNAENAKNQKYKCLMRLKKIFFQSNSKTEEVYVRRS</sequence>